<sequence length="894" mass="97895">MSRLDTPPANTSPATTGDIASCEGFLLVISEFGRIIYVSQSVLQQVGFAPSDLTGHSWFSLLHPDDQIEARAHLKHAVSKCTTLCEGSGRRLAKSSSLNDMRKEEQEKADGAEEEMSRILKARLVQGSRGPSWQAPSCPTNPPPHDAHAISSSLHSTSDASFSYRPFTFTGAARKIKHSPSHNHLSDPSSLPTRLDIVWVGLGMASKSSSRHNVSQQSLASASQPAYCDASSLSAGSRTNNQSPATSPLTHFVIRHDLNGRMTWVDDRCRLFTGYGAEELIGTSIFDHVSREDIPYLQLQYDHLKTQQSESIAAVYRFKHATAPASDGLSEDVKYVYLNCRAYLALNPNTFLLDQIACLAAAETEEEGRADVSRQMEALKKGSPASKQCHEKTQLTMTSCSLEHLIDNEAQVIGKSSPIQSPDSSNIHPVSPQSDAISDTSSSSPANAVAFHQAQNVSAEAGANGGVHHSQVAVIDSQSSPPKSTSSDSSDSAKQKRQRSKSGQQQTHNQVPTTGANAHLERSHTEPHIFKEAKENHPQNVGSNMHDNRAEFHDHTHSALQNSSPNLYSMLVPDPNRPPNPSYQEGNQRGRGFDLQQGHPQNMANNMFHQQLKDKHRYLEESIKNQGNHLQMLQQKLMQLAEQAVGIYPVELQLQRPLHRVMELQGRLNRHRDQTLQQRAQVDIATRVVPNRSQKLSSGGESTQRSHRRQTPSNPPRPNSVSVPCQLNRKSSLPVTNSDTAANLPANNVDRQASEAQSTDGLRSASSASLPLDGSAVFNSDENDQNNTAQYSRVENALSPPFVDMTSTPKDSQLDNRFLPDLGNSTFDDDLLNMPYMGADFEDKLSELEMLFSPDFGNFPSDVLTFQPQPQAPQGSPSLKRAPSAHSEPLNAAS</sequence>
<dbReference type="Gene3D" id="3.30.450.20">
    <property type="entry name" value="PAS domain"/>
    <property type="match status" value="2"/>
</dbReference>
<dbReference type="InterPro" id="IPR050933">
    <property type="entry name" value="Circadian_TF"/>
</dbReference>
<dbReference type="CDD" id="cd00130">
    <property type="entry name" value="PAS"/>
    <property type="match status" value="2"/>
</dbReference>
<evidence type="ECO:0000313" key="4">
    <source>
        <dbReference type="Proteomes" id="UP000186922"/>
    </source>
</evidence>
<evidence type="ECO:0000256" key="1">
    <source>
        <dbReference type="SAM" id="MobiDB-lite"/>
    </source>
</evidence>
<evidence type="ECO:0000259" key="2">
    <source>
        <dbReference type="PROSITE" id="PS50112"/>
    </source>
</evidence>
<dbReference type="InterPro" id="IPR000014">
    <property type="entry name" value="PAS"/>
</dbReference>
<feature type="compositionally biased region" description="Basic and acidic residues" evidence="1">
    <location>
        <begin position="100"/>
        <end position="115"/>
    </location>
</feature>
<proteinExistence type="predicted"/>
<dbReference type="STRING" id="947166.A0A1D1W2B9"/>
<accession>A0A1D1W2B9</accession>
<dbReference type="PANTHER" id="PTHR23042">
    <property type="entry name" value="CIRCADIAN PROTEIN CLOCK/ARNT/BMAL/PAS"/>
    <property type="match status" value="1"/>
</dbReference>
<feature type="compositionally biased region" description="Polar residues" evidence="1">
    <location>
        <begin position="417"/>
        <end position="428"/>
    </location>
</feature>
<feature type="region of interest" description="Disordered" evidence="1">
    <location>
        <begin position="556"/>
        <end position="601"/>
    </location>
</feature>
<dbReference type="SMART" id="SM00091">
    <property type="entry name" value="PAS"/>
    <property type="match status" value="2"/>
</dbReference>
<feature type="region of interest" description="Disordered" evidence="1">
    <location>
        <begin position="94"/>
        <end position="115"/>
    </location>
</feature>
<dbReference type="OrthoDB" id="6021714at2759"/>
<feature type="region of interest" description="Disordered" evidence="1">
    <location>
        <begin position="475"/>
        <end position="523"/>
    </location>
</feature>
<dbReference type="Proteomes" id="UP000186922">
    <property type="component" value="Unassembled WGS sequence"/>
</dbReference>
<feature type="compositionally biased region" description="Polar residues" evidence="1">
    <location>
        <begin position="507"/>
        <end position="516"/>
    </location>
</feature>
<dbReference type="AlphaFoldDB" id="A0A1D1W2B9"/>
<gene>
    <name evidence="3" type="primary">RvY_17505-1</name>
    <name evidence="3" type="synonym">RvY_17505.1</name>
    <name evidence="3" type="ORF">RvY_17505</name>
</gene>
<reference evidence="3 4" key="1">
    <citation type="journal article" date="2016" name="Nat. Commun.">
        <title>Extremotolerant tardigrade genome and improved radiotolerance of human cultured cells by tardigrade-unique protein.</title>
        <authorList>
            <person name="Hashimoto T."/>
            <person name="Horikawa D.D."/>
            <person name="Saito Y."/>
            <person name="Kuwahara H."/>
            <person name="Kozuka-Hata H."/>
            <person name="Shin-I T."/>
            <person name="Minakuchi Y."/>
            <person name="Ohishi K."/>
            <person name="Motoyama A."/>
            <person name="Aizu T."/>
            <person name="Enomoto A."/>
            <person name="Kondo K."/>
            <person name="Tanaka S."/>
            <person name="Hara Y."/>
            <person name="Koshikawa S."/>
            <person name="Sagara H."/>
            <person name="Miura T."/>
            <person name="Yokobori S."/>
            <person name="Miyagawa K."/>
            <person name="Suzuki Y."/>
            <person name="Kubo T."/>
            <person name="Oyama M."/>
            <person name="Kohara Y."/>
            <person name="Fujiyama A."/>
            <person name="Arakawa K."/>
            <person name="Katayama T."/>
            <person name="Toyoda A."/>
            <person name="Kunieda T."/>
        </authorList>
    </citation>
    <scope>NUCLEOTIDE SEQUENCE [LARGE SCALE GENOMIC DNA]</scope>
    <source>
        <strain evidence="3 4">YOKOZUNA-1</strain>
    </source>
</reference>
<feature type="compositionally biased region" description="Polar residues" evidence="1">
    <location>
        <begin position="728"/>
        <end position="768"/>
    </location>
</feature>
<feature type="compositionally biased region" description="Polar residues" evidence="1">
    <location>
        <begin position="129"/>
        <end position="138"/>
    </location>
</feature>
<dbReference type="PROSITE" id="PS50112">
    <property type="entry name" value="PAS"/>
    <property type="match status" value="2"/>
</dbReference>
<dbReference type="Pfam" id="PF08447">
    <property type="entry name" value="PAS_3"/>
    <property type="match status" value="1"/>
</dbReference>
<dbReference type="EMBL" id="BDGG01000015">
    <property type="protein sequence ID" value="GAV07695.1"/>
    <property type="molecule type" value="Genomic_DNA"/>
</dbReference>
<organism evidence="3 4">
    <name type="scientific">Ramazzottius varieornatus</name>
    <name type="common">Water bear</name>
    <name type="synonym">Tardigrade</name>
    <dbReference type="NCBI Taxonomy" id="947166"/>
    <lineage>
        <taxon>Eukaryota</taxon>
        <taxon>Metazoa</taxon>
        <taxon>Ecdysozoa</taxon>
        <taxon>Tardigrada</taxon>
        <taxon>Eutardigrada</taxon>
        <taxon>Parachela</taxon>
        <taxon>Hypsibioidea</taxon>
        <taxon>Ramazzottiidae</taxon>
        <taxon>Ramazzottius</taxon>
    </lineage>
</organism>
<feature type="region of interest" description="Disordered" evidence="1">
    <location>
        <begin position="129"/>
        <end position="153"/>
    </location>
</feature>
<comment type="caution">
    <text evidence="3">The sequence shown here is derived from an EMBL/GenBank/DDBJ whole genome shotgun (WGS) entry which is preliminary data.</text>
</comment>
<keyword evidence="4" id="KW-1185">Reference proteome</keyword>
<feature type="compositionally biased region" description="Polar residues" evidence="1">
    <location>
        <begin position="558"/>
        <end position="567"/>
    </location>
</feature>
<feature type="compositionally biased region" description="Low complexity" evidence="1">
    <location>
        <begin position="867"/>
        <end position="878"/>
    </location>
</feature>
<feature type="region of interest" description="Disordered" evidence="1">
    <location>
        <begin position="684"/>
        <end position="768"/>
    </location>
</feature>
<dbReference type="InterPro" id="IPR035965">
    <property type="entry name" value="PAS-like_dom_sf"/>
</dbReference>
<feature type="region of interest" description="Disordered" evidence="1">
    <location>
        <begin position="862"/>
        <end position="894"/>
    </location>
</feature>
<feature type="domain" description="PAS" evidence="2">
    <location>
        <begin position="26"/>
        <end position="81"/>
    </location>
</feature>
<evidence type="ECO:0000313" key="3">
    <source>
        <dbReference type="EMBL" id="GAV07695.1"/>
    </source>
</evidence>
<name>A0A1D1W2B9_RAMVA</name>
<feature type="domain" description="PAS" evidence="2">
    <location>
        <begin position="253"/>
        <end position="308"/>
    </location>
</feature>
<feature type="compositionally biased region" description="Low complexity" evidence="1">
    <location>
        <begin position="431"/>
        <end position="445"/>
    </location>
</feature>
<dbReference type="Pfam" id="PF14598">
    <property type="entry name" value="PAS_11"/>
    <property type="match status" value="1"/>
</dbReference>
<feature type="compositionally biased region" description="Polar residues" evidence="1">
    <location>
        <begin position="691"/>
        <end position="703"/>
    </location>
</feature>
<dbReference type="SUPFAM" id="SSF55785">
    <property type="entry name" value="PYP-like sensor domain (PAS domain)"/>
    <property type="match status" value="2"/>
</dbReference>
<protein>
    <recommendedName>
        <fullName evidence="2">PAS domain-containing protein</fullName>
    </recommendedName>
</protein>
<feature type="region of interest" description="Disordered" evidence="1">
    <location>
        <begin position="415"/>
        <end position="445"/>
    </location>
</feature>
<feature type="compositionally biased region" description="Low complexity" evidence="1">
    <location>
        <begin position="476"/>
        <end position="492"/>
    </location>
</feature>
<dbReference type="InterPro" id="IPR013655">
    <property type="entry name" value="PAS_fold_3"/>
</dbReference>